<gene>
    <name evidence="2" type="ORF">GCM10023175_36170</name>
</gene>
<dbReference type="Proteomes" id="UP001501598">
    <property type="component" value="Unassembled WGS sequence"/>
</dbReference>
<keyword evidence="1" id="KW-0472">Membrane</keyword>
<accession>A0ABP8RV68</accession>
<dbReference type="EMBL" id="BAABGT010000042">
    <property type="protein sequence ID" value="GAA4548925.1"/>
    <property type="molecule type" value="Genomic_DNA"/>
</dbReference>
<evidence type="ECO:0008006" key="4">
    <source>
        <dbReference type="Google" id="ProtNLM"/>
    </source>
</evidence>
<evidence type="ECO:0000313" key="2">
    <source>
        <dbReference type="EMBL" id="GAA4548925.1"/>
    </source>
</evidence>
<organism evidence="2 3">
    <name type="scientific">Pseudonocardia xishanensis</name>
    <dbReference type="NCBI Taxonomy" id="630995"/>
    <lineage>
        <taxon>Bacteria</taxon>
        <taxon>Bacillati</taxon>
        <taxon>Actinomycetota</taxon>
        <taxon>Actinomycetes</taxon>
        <taxon>Pseudonocardiales</taxon>
        <taxon>Pseudonocardiaceae</taxon>
        <taxon>Pseudonocardia</taxon>
    </lineage>
</organism>
<evidence type="ECO:0000313" key="3">
    <source>
        <dbReference type="Proteomes" id="UP001501598"/>
    </source>
</evidence>
<proteinExistence type="predicted"/>
<evidence type="ECO:0000256" key="1">
    <source>
        <dbReference type="SAM" id="Phobius"/>
    </source>
</evidence>
<reference evidence="3" key="1">
    <citation type="journal article" date="2019" name="Int. J. Syst. Evol. Microbiol.">
        <title>The Global Catalogue of Microorganisms (GCM) 10K type strain sequencing project: providing services to taxonomists for standard genome sequencing and annotation.</title>
        <authorList>
            <consortium name="The Broad Institute Genomics Platform"/>
            <consortium name="The Broad Institute Genome Sequencing Center for Infectious Disease"/>
            <person name="Wu L."/>
            <person name="Ma J."/>
        </authorList>
    </citation>
    <scope>NUCLEOTIDE SEQUENCE [LARGE SCALE GENOMIC DNA]</scope>
    <source>
        <strain evidence="3">JCM 17906</strain>
    </source>
</reference>
<comment type="caution">
    <text evidence="2">The sequence shown here is derived from an EMBL/GenBank/DDBJ whole genome shotgun (WGS) entry which is preliminary data.</text>
</comment>
<protein>
    <recommendedName>
        <fullName evidence="4">Type IV leader peptidase family protein</fullName>
    </recommendedName>
</protein>
<feature type="transmembrane region" description="Helical" evidence="1">
    <location>
        <begin position="33"/>
        <end position="59"/>
    </location>
</feature>
<keyword evidence="1" id="KW-0812">Transmembrane</keyword>
<name>A0ABP8RV68_9PSEU</name>
<keyword evidence="1" id="KW-1133">Transmembrane helix</keyword>
<keyword evidence="3" id="KW-1185">Reference proteome</keyword>
<sequence length="84" mass="8366">MGAVAVGLLLVVPAAFGWGDVKLLPSLAAATSFVGWQCFALGIGLCSVLLLVSAVTAALDRRSGDVPYGPALVLGSLTAIVLAL</sequence>